<dbReference type="AlphaFoldDB" id="A0A427B2T6"/>
<keyword evidence="1" id="KW-0472">Membrane</keyword>
<feature type="transmembrane region" description="Helical" evidence="1">
    <location>
        <begin position="12"/>
        <end position="30"/>
    </location>
</feature>
<keyword evidence="1" id="KW-1133">Transmembrane helix</keyword>
<accession>A0A427B2T6</accession>
<evidence type="ECO:0000313" key="2">
    <source>
        <dbReference type="EMBL" id="RRT82782.1"/>
    </source>
</evidence>
<dbReference type="Proteomes" id="UP000287651">
    <property type="component" value="Unassembled WGS sequence"/>
</dbReference>
<proteinExistence type="predicted"/>
<name>A0A427B2T6_ENSVE</name>
<protein>
    <submittedName>
        <fullName evidence="2">Uncharacterized protein</fullName>
    </submittedName>
</protein>
<evidence type="ECO:0000313" key="3">
    <source>
        <dbReference type="Proteomes" id="UP000287651"/>
    </source>
</evidence>
<evidence type="ECO:0000256" key="1">
    <source>
        <dbReference type="SAM" id="Phobius"/>
    </source>
</evidence>
<gene>
    <name evidence="2" type="ORF">B296_00000092</name>
</gene>
<organism evidence="2 3">
    <name type="scientific">Ensete ventricosum</name>
    <name type="common">Abyssinian banana</name>
    <name type="synonym">Musa ensete</name>
    <dbReference type="NCBI Taxonomy" id="4639"/>
    <lineage>
        <taxon>Eukaryota</taxon>
        <taxon>Viridiplantae</taxon>
        <taxon>Streptophyta</taxon>
        <taxon>Embryophyta</taxon>
        <taxon>Tracheophyta</taxon>
        <taxon>Spermatophyta</taxon>
        <taxon>Magnoliopsida</taxon>
        <taxon>Liliopsida</taxon>
        <taxon>Zingiberales</taxon>
        <taxon>Musaceae</taxon>
        <taxon>Ensete</taxon>
    </lineage>
</organism>
<comment type="caution">
    <text evidence="2">The sequence shown here is derived from an EMBL/GenBank/DDBJ whole genome shotgun (WGS) entry which is preliminary data.</text>
</comment>
<sequence length="137" mass="14851">MASSTTSGTSAFGGLAVVSFGLFLCLPLLLPVDFSNRDLYFPTKQSIAAALITTMSGCMPYPFSAKAQSPDNFSSDNRVDGVYCRQQPLASTLPPLLPCYCCYMLSKSLYLATAFAVPCHRCGHVAATLFFRWTVPR</sequence>
<reference evidence="2 3" key="1">
    <citation type="journal article" date="2014" name="Agronomy (Basel)">
        <title>A Draft Genome Sequence for Ensete ventricosum, the Drought-Tolerant Tree Against Hunger.</title>
        <authorList>
            <person name="Harrison J."/>
            <person name="Moore K.A."/>
            <person name="Paszkiewicz K."/>
            <person name="Jones T."/>
            <person name="Grant M."/>
            <person name="Ambacheew D."/>
            <person name="Muzemil S."/>
            <person name="Studholme D.J."/>
        </authorList>
    </citation>
    <scope>NUCLEOTIDE SEQUENCE [LARGE SCALE GENOMIC DNA]</scope>
</reference>
<keyword evidence="1" id="KW-0812">Transmembrane</keyword>
<dbReference type="EMBL" id="AMZH03000630">
    <property type="protein sequence ID" value="RRT82782.1"/>
    <property type="molecule type" value="Genomic_DNA"/>
</dbReference>